<keyword evidence="3" id="KW-1185">Reference proteome</keyword>
<gene>
    <name evidence="2" type="ORF">IBL28_11875</name>
</gene>
<dbReference type="Pfam" id="PF19573">
    <property type="entry name" value="DUF6089"/>
    <property type="match status" value="1"/>
</dbReference>
<evidence type="ECO:0000313" key="3">
    <source>
        <dbReference type="Proteomes" id="UP000653730"/>
    </source>
</evidence>
<proteinExistence type="predicted"/>
<dbReference type="EMBL" id="JACVDC010000033">
    <property type="protein sequence ID" value="MBC9796670.1"/>
    <property type="molecule type" value="Genomic_DNA"/>
</dbReference>
<dbReference type="InterPro" id="IPR045743">
    <property type="entry name" value="DUF6089"/>
</dbReference>
<feature type="domain" description="DUF6089" evidence="1">
    <location>
        <begin position="6"/>
        <end position="234"/>
    </location>
</feature>
<accession>A0A926JSG1</accession>
<dbReference type="Gene3D" id="2.40.160.20">
    <property type="match status" value="1"/>
</dbReference>
<sequence length="236" mass="26575">MRKGAAIVFFFIGLQAGMAQIHEIGVFLGGSNFIGDVGRTNYIYPTQLAVGGIYKWNKSKRYAYRAQLSYTKLSANDDDSGSSAREMRGYSFSNRILEGSLGMEFHFWEYDLHTLYKPFTPYIYGGVSVFNYRKVDDYYDNGGTLSPNSRRKTSFAIPFGLGVKGEVLPNLILGAEVIARYTLVNDIDNSEPKDIANADGRNYPGFGNYNSNDWYVFSGITITYTFGKRPCTFCYE</sequence>
<name>A0A926JSG1_9FLAO</name>
<dbReference type="InterPro" id="IPR011250">
    <property type="entry name" value="OMP/PagP_B-barrel"/>
</dbReference>
<protein>
    <recommendedName>
        <fullName evidence="1">DUF6089 domain-containing protein</fullName>
    </recommendedName>
</protein>
<dbReference type="SUPFAM" id="SSF56925">
    <property type="entry name" value="OMPA-like"/>
    <property type="match status" value="1"/>
</dbReference>
<dbReference type="Proteomes" id="UP000653730">
    <property type="component" value="Unassembled WGS sequence"/>
</dbReference>
<evidence type="ECO:0000259" key="1">
    <source>
        <dbReference type="Pfam" id="PF19573"/>
    </source>
</evidence>
<organism evidence="2 3">
    <name type="scientific">Sinomicrobium weinanense</name>
    <dbReference type="NCBI Taxonomy" id="2842200"/>
    <lineage>
        <taxon>Bacteria</taxon>
        <taxon>Pseudomonadati</taxon>
        <taxon>Bacteroidota</taxon>
        <taxon>Flavobacteriia</taxon>
        <taxon>Flavobacteriales</taxon>
        <taxon>Flavobacteriaceae</taxon>
        <taxon>Sinomicrobium</taxon>
    </lineage>
</organism>
<comment type="caution">
    <text evidence="2">The sequence shown here is derived from an EMBL/GenBank/DDBJ whole genome shotgun (WGS) entry which is preliminary data.</text>
</comment>
<dbReference type="AlphaFoldDB" id="A0A926JSG1"/>
<reference evidence="2 3" key="1">
    <citation type="submission" date="2020-09" db="EMBL/GenBank/DDBJ databases">
        <title>Sinomicrobium weinanense sp. nov., a halophilic bacteria isolated from saline-alkali soil.</title>
        <authorList>
            <person name="Wu P."/>
            <person name="Ren H."/>
            <person name="Mei Y."/>
            <person name="Liang Y."/>
            <person name="Chen Z."/>
        </authorList>
    </citation>
    <scope>NUCLEOTIDE SEQUENCE [LARGE SCALE GENOMIC DNA]</scope>
    <source>
        <strain evidence="2 3">FJxs</strain>
    </source>
</reference>
<evidence type="ECO:0000313" key="2">
    <source>
        <dbReference type="EMBL" id="MBC9796670.1"/>
    </source>
</evidence>